<protein>
    <submittedName>
        <fullName evidence="1">Uncharacterized protein</fullName>
    </submittedName>
</protein>
<accession>A0A291AU63</accession>
<evidence type="ECO:0000313" key="2">
    <source>
        <dbReference type="Proteomes" id="UP000201566"/>
    </source>
</evidence>
<evidence type="ECO:0000313" key="1">
    <source>
        <dbReference type="EMBL" id="ATE82524.1"/>
    </source>
</evidence>
<proteinExistence type="predicted"/>
<dbReference type="Pfam" id="PF10049">
    <property type="entry name" value="DUF2283"/>
    <property type="match status" value="1"/>
</dbReference>
<organism evidence="1 2">
    <name type="scientific">Pandoravirus dulcis</name>
    <dbReference type="NCBI Taxonomy" id="1349409"/>
    <lineage>
        <taxon>Viruses</taxon>
        <taxon>Pandoravirus</taxon>
    </lineage>
</organism>
<dbReference type="KEGG" id="vg:34567831"/>
<sequence length="162" mass="17700">MANHPPLGCVVARVEIADPNVSWDDMALHYSPDVDAIVIHLTPAEYVIDQTFGLEGPSTTFLDVDAAGKGVHIEFLDASDVFACHFYDHDGDVDGRGPLDWRVRCKSDRLMLSFVADADRRAVAASDMEEGVTMHTDDSGRIVALSIADASSVVHRRLRAHL</sequence>
<dbReference type="EMBL" id="KC977570">
    <property type="protein sequence ID" value="ATE82524.1"/>
    <property type="molecule type" value="Genomic_DNA"/>
</dbReference>
<name>A0A291AU63_9VIRU</name>
<dbReference type="Proteomes" id="UP000201566">
    <property type="component" value="Segment"/>
</dbReference>
<dbReference type="GeneID" id="34567831"/>
<gene>
    <name evidence="1" type="ORF">pdul_cds_533</name>
</gene>
<reference evidence="1 2" key="1">
    <citation type="journal article" date="2013" name="Science">
        <title>Pandoraviruses: amoeba viruses with genomes up to 2.5 Mb reaching that of parasitic eukaryotes.</title>
        <authorList>
            <person name="Philippe N."/>
            <person name="Legendre M."/>
            <person name="Doutre G."/>
            <person name="Coute Y."/>
            <person name="Poirot O."/>
            <person name="Lescot M."/>
            <person name="Arslan D."/>
            <person name="Seltzer V."/>
            <person name="Bertaux L."/>
            <person name="Bruley C."/>
            <person name="Garin J."/>
            <person name="Claverie J.M."/>
            <person name="Abergel C."/>
        </authorList>
    </citation>
    <scope>NUCLEOTIDE SEQUENCE [LARGE SCALE GENOMIC DNA]</scope>
    <source>
        <strain evidence="1">Melbourne</strain>
    </source>
</reference>
<dbReference type="RefSeq" id="YP_009430233.1">
    <property type="nucleotide sequence ID" value="NC_021858.1"/>
</dbReference>
<dbReference type="InterPro" id="IPR019270">
    <property type="entry name" value="DUF2283"/>
</dbReference>